<dbReference type="CDD" id="cd14824">
    <property type="entry name" value="Longin"/>
    <property type="match status" value="1"/>
</dbReference>
<name>A0A433D840_9FUNG</name>
<reference evidence="9 10" key="1">
    <citation type="journal article" date="2018" name="New Phytol.">
        <title>Phylogenomics of Endogonaceae and evolution of mycorrhizas within Mucoromycota.</title>
        <authorList>
            <person name="Chang Y."/>
            <person name="Desiro A."/>
            <person name="Na H."/>
            <person name="Sandor L."/>
            <person name="Lipzen A."/>
            <person name="Clum A."/>
            <person name="Barry K."/>
            <person name="Grigoriev I.V."/>
            <person name="Martin F.M."/>
            <person name="Stajich J.E."/>
            <person name="Smith M.E."/>
            <person name="Bonito G."/>
            <person name="Spatafora J.W."/>
        </authorList>
    </citation>
    <scope>NUCLEOTIDE SEQUENCE [LARGE SCALE GENOMIC DNA]</scope>
    <source>
        <strain evidence="9 10">GMNB39</strain>
    </source>
</reference>
<comment type="similarity">
    <text evidence="1">Belongs to the synaptobrevin family.</text>
</comment>
<dbReference type="Pfam" id="PF13774">
    <property type="entry name" value="Longin"/>
    <property type="match status" value="1"/>
</dbReference>
<dbReference type="PANTHER" id="PTHR45806">
    <property type="entry name" value="SYNAPTOBREVIN HOMOLOG YKT6"/>
    <property type="match status" value="1"/>
</dbReference>
<dbReference type="InterPro" id="IPR010908">
    <property type="entry name" value="Longin_dom"/>
</dbReference>
<dbReference type="PANTHER" id="PTHR45806:SF1">
    <property type="entry name" value="SYNAPTOBREVIN HOMOLOG YKT6"/>
    <property type="match status" value="1"/>
</dbReference>
<organism evidence="9 10">
    <name type="scientific">Jimgerdemannia flammicorona</name>
    <dbReference type="NCBI Taxonomy" id="994334"/>
    <lineage>
        <taxon>Eukaryota</taxon>
        <taxon>Fungi</taxon>
        <taxon>Fungi incertae sedis</taxon>
        <taxon>Mucoromycota</taxon>
        <taxon>Mucoromycotina</taxon>
        <taxon>Endogonomycetes</taxon>
        <taxon>Endogonales</taxon>
        <taxon>Endogonaceae</taxon>
        <taxon>Jimgerdemannia</taxon>
    </lineage>
</organism>
<dbReference type="Proteomes" id="UP000268093">
    <property type="component" value="Unassembled WGS sequence"/>
</dbReference>
<dbReference type="PROSITE" id="PS50859">
    <property type="entry name" value="LONGIN"/>
    <property type="match status" value="1"/>
</dbReference>
<evidence type="ECO:0000256" key="3">
    <source>
        <dbReference type="ARBA" id="ARBA00023136"/>
    </source>
</evidence>
<keyword evidence="5" id="KW-0449">Lipoprotein</keyword>
<dbReference type="Gene3D" id="3.30.450.50">
    <property type="entry name" value="Longin domain"/>
    <property type="match status" value="1"/>
</dbReference>
<dbReference type="SMART" id="SM01270">
    <property type="entry name" value="Longin"/>
    <property type="match status" value="1"/>
</dbReference>
<keyword evidence="2" id="KW-0488">Methylation</keyword>
<dbReference type="InterPro" id="IPR011012">
    <property type="entry name" value="Longin-like_dom_sf"/>
</dbReference>
<gene>
    <name evidence="9" type="ORF">BC936DRAFT_146261</name>
</gene>
<comment type="subcellular location">
    <subcellularLocation>
        <location evidence="7">Endomembrane system</location>
        <topology evidence="7">Lipid-anchor</topology>
        <orientation evidence="7">Cytoplasmic side</orientation>
    </subcellularLocation>
</comment>
<evidence type="ECO:0000256" key="5">
    <source>
        <dbReference type="ARBA" id="ARBA00023288"/>
    </source>
</evidence>
<keyword evidence="3" id="KW-0472">Membrane</keyword>
<proteinExistence type="inferred from homology"/>
<keyword evidence="4" id="KW-0564">Palmitate</keyword>
<evidence type="ECO:0000256" key="1">
    <source>
        <dbReference type="ARBA" id="ARBA00008025"/>
    </source>
</evidence>
<feature type="domain" description="Longin" evidence="8">
    <location>
        <begin position="7"/>
        <end position="159"/>
    </location>
</feature>
<evidence type="ECO:0000259" key="8">
    <source>
        <dbReference type="PROSITE" id="PS50859"/>
    </source>
</evidence>
<protein>
    <submittedName>
        <fullName evidence="9">Longin-like domain-containing protein</fullName>
    </submittedName>
</protein>
<evidence type="ECO:0000256" key="6">
    <source>
        <dbReference type="ARBA" id="ARBA00023289"/>
    </source>
</evidence>
<dbReference type="OrthoDB" id="27923at2759"/>
<sequence length="194" mass="22619">MKIYSIAILKNDTKPVASLASEFELSQFGYFQRGSVQEFMGFMAKTVAERTEPGQRQSVEQDSTYSDNQVCLSPQSFPRPFTIVFRSTFSILYLDYIGHVYARTEGLAGVLISDKEYPPRVAFSVLNKVLDEFIVKFSEDQWKPNVLVYPELSQYLEKYQDPKQADNIMRVQKELDETKIILVSYWIRLRRRKL</sequence>
<dbReference type="SUPFAM" id="SSF64356">
    <property type="entry name" value="SNARE-like"/>
    <property type="match status" value="2"/>
</dbReference>
<comment type="caution">
    <text evidence="9">The sequence shown here is derived from an EMBL/GenBank/DDBJ whole genome shotgun (WGS) entry which is preliminary data.</text>
</comment>
<dbReference type="EMBL" id="RBNI01005094">
    <property type="protein sequence ID" value="RUP46995.1"/>
    <property type="molecule type" value="Genomic_DNA"/>
</dbReference>
<dbReference type="GO" id="GO:0006888">
    <property type="term" value="P:endoplasmic reticulum to Golgi vesicle-mediated transport"/>
    <property type="evidence" value="ECO:0007669"/>
    <property type="project" value="TreeGrafter"/>
</dbReference>
<dbReference type="GO" id="GO:0005794">
    <property type="term" value="C:Golgi apparatus"/>
    <property type="evidence" value="ECO:0007669"/>
    <property type="project" value="TreeGrafter"/>
</dbReference>
<keyword evidence="10" id="KW-1185">Reference proteome</keyword>
<dbReference type="GO" id="GO:0005484">
    <property type="term" value="F:SNAP receptor activity"/>
    <property type="evidence" value="ECO:0007669"/>
    <property type="project" value="TreeGrafter"/>
</dbReference>
<dbReference type="AlphaFoldDB" id="A0A433D840"/>
<keyword evidence="6" id="KW-0636">Prenylation</keyword>
<evidence type="ECO:0000313" key="10">
    <source>
        <dbReference type="Proteomes" id="UP000268093"/>
    </source>
</evidence>
<evidence type="ECO:0000313" key="9">
    <source>
        <dbReference type="EMBL" id="RUP46995.1"/>
    </source>
</evidence>
<evidence type="ECO:0000256" key="2">
    <source>
        <dbReference type="ARBA" id="ARBA00022481"/>
    </source>
</evidence>
<evidence type="ECO:0000256" key="4">
    <source>
        <dbReference type="ARBA" id="ARBA00023139"/>
    </source>
</evidence>
<accession>A0A433D840</accession>
<evidence type="ECO:0000256" key="7">
    <source>
        <dbReference type="ARBA" id="ARBA00046278"/>
    </source>
</evidence>